<feature type="coiled-coil region" evidence="1">
    <location>
        <begin position="635"/>
        <end position="662"/>
    </location>
</feature>
<dbReference type="InterPro" id="IPR017943">
    <property type="entry name" value="Bactericidal_perm-incr_a/b_dom"/>
</dbReference>
<dbReference type="EMBL" id="LGRB01000011">
    <property type="protein sequence ID" value="OCT48777.1"/>
    <property type="molecule type" value="Genomic_DNA"/>
</dbReference>
<evidence type="ECO:0000313" key="6">
    <source>
        <dbReference type="Proteomes" id="UP000094526"/>
    </source>
</evidence>
<dbReference type="eggNOG" id="ENOG502SIPH">
    <property type="taxonomic scope" value="Eukaryota"/>
</dbReference>
<dbReference type="STRING" id="86049.A0A1C1CJX6"/>
<feature type="region of interest" description="Disordered" evidence="2">
    <location>
        <begin position="724"/>
        <end position="746"/>
    </location>
</feature>
<dbReference type="Gene3D" id="3.15.10.10">
    <property type="entry name" value="Bactericidal permeability-increasing protein, domain 1"/>
    <property type="match status" value="1"/>
</dbReference>
<dbReference type="SUPFAM" id="SSF55394">
    <property type="entry name" value="Bactericidal permeability-increasing protein, BPI"/>
    <property type="match status" value="1"/>
</dbReference>
<evidence type="ECO:0000313" key="5">
    <source>
        <dbReference type="EMBL" id="OCT48777.1"/>
    </source>
</evidence>
<evidence type="ECO:0000259" key="4">
    <source>
        <dbReference type="Pfam" id="PF19343"/>
    </source>
</evidence>
<keyword evidence="6" id="KW-1185">Reference proteome</keyword>
<dbReference type="PANTHER" id="PTHR31138">
    <property type="entry name" value="CHROMOSOME 19, WHOLE GENOME SHOTGUN SEQUENCE"/>
    <property type="match status" value="1"/>
</dbReference>
<organism evidence="5 6">
    <name type="scientific">Cladophialophora carrionii</name>
    <dbReference type="NCBI Taxonomy" id="86049"/>
    <lineage>
        <taxon>Eukaryota</taxon>
        <taxon>Fungi</taxon>
        <taxon>Dikarya</taxon>
        <taxon>Ascomycota</taxon>
        <taxon>Pezizomycotina</taxon>
        <taxon>Eurotiomycetes</taxon>
        <taxon>Chaetothyriomycetidae</taxon>
        <taxon>Chaetothyriales</taxon>
        <taxon>Herpotrichiellaceae</taxon>
        <taxon>Cladophialophora</taxon>
    </lineage>
</organism>
<feature type="domain" description="HAM1-like N-terminal" evidence="4">
    <location>
        <begin position="199"/>
        <end position="580"/>
    </location>
</feature>
<feature type="region of interest" description="Disordered" evidence="2">
    <location>
        <begin position="194"/>
        <end position="218"/>
    </location>
</feature>
<feature type="domain" description="HAM1-like N-terminal" evidence="4">
    <location>
        <begin position="28"/>
        <end position="196"/>
    </location>
</feature>
<feature type="domain" description="HAM1-like C-terminal" evidence="3">
    <location>
        <begin position="597"/>
        <end position="657"/>
    </location>
</feature>
<protein>
    <recommendedName>
        <fullName evidence="7">Bactericidal permeability-increasing protein</fullName>
    </recommendedName>
</protein>
<evidence type="ECO:0008006" key="7">
    <source>
        <dbReference type="Google" id="ProtNLM"/>
    </source>
</evidence>
<proteinExistence type="predicted"/>
<dbReference type="VEuPathDB" id="FungiDB:G647_03129"/>
<dbReference type="VEuPathDB" id="FungiDB:CLCR_04630"/>
<keyword evidence="1" id="KW-0175">Coiled coil</keyword>
<evidence type="ECO:0000259" key="3">
    <source>
        <dbReference type="Pfam" id="PF14613"/>
    </source>
</evidence>
<dbReference type="AlphaFoldDB" id="A0A1C1CJX6"/>
<dbReference type="InterPro" id="IPR027842">
    <property type="entry name" value="HAM1-like_C"/>
</dbReference>
<dbReference type="OrthoDB" id="5407957at2759"/>
<sequence length="746" mass="84337">MSFIARCCGYGRKRGGDDTEPLLPRYEDDTARERALHQKLHTYQMLRALSQGYMPSNEQTIVNLRTLLASDVLNPNNKDLSDSGRALIRNCRSWIKLFIELLKNKNSQDEIQDFIWYTTKSRISVDVDDIAYSASKVKARADAKAAYESFRTVGSLLLTNADFRLFVNDIATIGREVLADAAFSLSSAAEKTGKQLELSEQEQQTVAKPGADENSLPSKQELQENAEDTTKMIGSEVAKVGQDAIESAKEHFSGSQKDTLLYRIKQVILRLRSRTDYNDSVSTISKLIQRYAIAYSRVADTAVSTAQEDVNTNPALDRAVRNFWGFVSSFGDPKAWEQLEQDFNKVMAHAKSDPQFEKFMIEIGNAVQRMLTDPDFFDNADEKLEELKEKSSKLGNESEFRTDFDKMLRQAQVTINSVIEDKDVNGLLLATKRIYNILTPPNKITNPDLITDSIHIFLPLLIRSVQYIPIPRVEVSVPEMDLLLENLVLEPGRNVNSTSFLPYRLLVSTKNDIEIRKTHSRKTVSTTKSLVTISINGLSVAAQDLGFWIRGHAGLIHFADEGIASFYLDERGIDVSLDLEIGREKLEQILTLRGVRVHIHKLDYDLRKSKLSWLGWLFKPLLKHLVRRSLEKALAENIVNALRAANRELVFARERLRATRIADPQDVVTFLKAVMARLTPAEDPDLYTRVGVDAPKQGVFKNRYTPGSIVKLWHEEALRAEEAVQDGEERGGGWRNDIFDTPVQTL</sequence>
<reference evidence="6" key="1">
    <citation type="submission" date="2015-07" db="EMBL/GenBank/DDBJ databases">
        <authorList>
            <person name="Teixeira M.M."/>
            <person name="Souza R.C."/>
            <person name="Almeida L.G."/>
            <person name="Vicente V.A."/>
            <person name="de Hoog S."/>
            <person name="Bocca A.L."/>
            <person name="de Almeida S.R."/>
            <person name="Vasconcelos A.T."/>
            <person name="Felipe M.S."/>
        </authorList>
    </citation>
    <scope>NUCLEOTIDE SEQUENCE [LARGE SCALE GENOMIC DNA]</scope>
    <source>
        <strain evidence="6">KSF</strain>
    </source>
</reference>
<dbReference type="GO" id="GO:0008289">
    <property type="term" value="F:lipid binding"/>
    <property type="evidence" value="ECO:0007669"/>
    <property type="project" value="InterPro"/>
</dbReference>
<dbReference type="PANTHER" id="PTHR31138:SF4">
    <property type="entry name" value="DUF5923 DOMAIN-CONTAINING PROTEIN"/>
    <property type="match status" value="1"/>
</dbReference>
<dbReference type="Pfam" id="PF14613">
    <property type="entry name" value="HAM1_C"/>
    <property type="match status" value="1"/>
</dbReference>
<dbReference type="Proteomes" id="UP000094526">
    <property type="component" value="Unassembled WGS sequence"/>
</dbReference>
<evidence type="ECO:0000256" key="1">
    <source>
        <dbReference type="SAM" id="Coils"/>
    </source>
</evidence>
<dbReference type="Pfam" id="PF19343">
    <property type="entry name" value="HAM1_N"/>
    <property type="match status" value="2"/>
</dbReference>
<evidence type="ECO:0000256" key="2">
    <source>
        <dbReference type="SAM" id="MobiDB-lite"/>
    </source>
</evidence>
<name>A0A1C1CJX6_9EURO</name>
<gene>
    <name evidence="5" type="ORF">CLCR_04630</name>
</gene>
<accession>A0A1C1CJX6</accession>
<comment type="caution">
    <text evidence="5">The sequence shown here is derived from an EMBL/GenBank/DDBJ whole genome shotgun (WGS) entry which is preliminary data.</text>
</comment>
<dbReference type="InterPro" id="IPR045967">
    <property type="entry name" value="HAM1-like_N"/>
</dbReference>